<keyword evidence="3" id="KW-1185">Reference proteome</keyword>
<proteinExistence type="predicted"/>
<dbReference type="RefSeq" id="WP_187671913.1">
    <property type="nucleotide sequence ID" value="NZ_CAJFCI010000057.1"/>
</dbReference>
<evidence type="ECO:0008006" key="4">
    <source>
        <dbReference type="Google" id="ProtNLM"/>
    </source>
</evidence>
<name>A0A7U7I9S4_9GAMM</name>
<reference evidence="2 3" key="1">
    <citation type="submission" date="2020-08" db="EMBL/GenBank/DDBJ databases">
        <authorList>
            <person name="Criscuolo A."/>
        </authorList>
    </citation>
    <scope>NUCLEOTIDE SEQUENCE [LARGE SCALE GENOMIC DNA]</scope>
    <source>
        <strain evidence="2">CIP111764</strain>
    </source>
</reference>
<evidence type="ECO:0000313" key="3">
    <source>
        <dbReference type="Proteomes" id="UP000583387"/>
    </source>
</evidence>
<evidence type="ECO:0000256" key="1">
    <source>
        <dbReference type="SAM" id="SignalP"/>
    </source>
</evidence>
<keyword evidence="1" id="KW-0732">Signal</keyword>
<dbReference type="AlphaFoldDB" id="A0A7U7I9S4"/>
<evidence type="ECO:0000313" key="2">
    <source>
        <dbReference type="EMBL" id="CAD5108595.1"/>
    </source>
</evidence>
<protein>
    <recommendedName>
        <fullName evidence="4">Lipoprotein</fullName>
    </recommendedName>
</protein>
<comment type="caution">
    <text evidence="2">The sequence shown here is derived from an EMBL/GenBank/DDBJ whole genome shotgun (WGS) entry which is preliminary data.</text>
</comment>
<sequence>MTRYLPLIALFGALLGLTGCATPQPPVPLDQAFWTEKQDRIGVAYNDIPKPTVAMVGQQGLLDIAINQGLASGLRSKVETWDAQALERIPVEITGTLKEQGYQAVQLPKPLHLEALGEAKEKKLGYFAVDASPLKQRYQVDKLVLLSFSNAGTERSYYGMIPTSDPVSRIVVSTYVVDLDDNRLLYYKPIVVSRTAEGEWDESPEFPNLTNAFYQALDATHQELVAPFRNQQLSLSDQ</sequence>
<gene>
    <name evidence="2" type="ORF">PSEWESI4_02887</name>
</gene>
<accession>A0A7U7I9S4</accession>
<feature type="chain" id="PRO_5030622959" description="Lipoprotein" evidence="1">
    <location>
        <begin position="22"/>
        <end position="238"/>
    </location>
</feature>
<dbReference type="Proteomes" id="UP000583387">
    <property type="component" value="Unassembled WGS sequence"/>
</dbReference>
<feature type="signal peptide" evidence="1">
    <location>
        <begin position="1"/>
        <end position="21"/>
    </location>
</feature>
<dbReference type="PROSITE" id="PS51257">
    <property type="entry name" value="PROKAR_LIPOPROTEIN"/>
    <property type="match status" value="1"/>
</dbReference>
<dbReference type="EMBL" id="CAJFCI010000057">
    <property type="protein sequence ID" value="CAD5108595.1"/>
    <property type="molecule type" value="Genomic_DNA"/>
</dbReference>
<organism evidence="2 3">
    <name type="scientific">Zestomonas carbonaria</name>
    <dbReference type="NCBI Taxonomy" id="2762745"/>
    <lineage>
        <taxon>Bacteria</taxon>
        <taxon>Pseudomonadati</taxon>
        <taxon>Pseudomonadota</taxon>
        <taxon>Gammaproteobacteria</taxon>
        <taxon>Pseudomonadales</taxon>
        <taxon>Pseudomonadaceae</taxon>
        <taxon>Zestomonas</taxon>
    </lineage>
</organism>